<keyword evidence="4 8" id="KW-0999">Mitochondrion inner membrane</keyword>
<evidence type="ECO:0000256" key="9">
    <source>
        <dbReference type="SAM" id="MobiDB-lite"/>
    </source>
</evidence>
<feature type="compositionally biased region" description="Polar residues" evidence="9">
    <location>
        <begin position="1"/>
        <end position="21"/>
    </location>
</feature>
<proteinExistence type="inferred from homology"/>
<comment type="subcellular location">
    <subcellularLocation>
        <location evidence="1 8">Mitochondrion inner membrane</location>
        <topology evidence="1 8">Multi-pass membrane protein</topology>
    </subcellularLocation>
</comment>
<keyword evidence="3 8" id="KW-0812">Transmembrane</keyword>
<evidence type="ECO:0000256" key="5">
    <source>
        <dbReference type="ARBA" id="ARBA00022989"/>
    </source>
</evidence>
<gene>
    <name evidence="11" type="primary">LOC34621895</name>
</gene>
<evidence type="ECO:0000256" key="4">
    <source>
        <dbReference type="ARBA" id="ARBA00022792"/>
    </source>
</evidence>
<name>A0A6P6RV57_9EIME</name>
<dbReference type="PANTHER" id="PTHR14110:SF0">
    <property type="entry name" value="MITOCHONDRIAL IMPORT INNER MEMBRANE TRANSLOCASE SUBUNIT TIM22"/>
    <property type="match status" value="1"/>
</dbReference>
<dbReference type="Proteomes" id="UP000515125">
    <property type="component" value="Unplaced"/>
</dbReference>
<accession>A0A6P6RV57</accession>
<evidence type="ECO:0000256" key="8">
    <source>
        <dbReference type="RuleBase" id="RU367038"/>
    </source>
</evidence>
<evidence type="ECO:0000256" key="1">
    <source>
        <dbReference type="ARBA" id="ARBA00004448"/>
    </source>
</evidence>
<keyword evidence="8" id="KW-0813">Transport</keyword>
<keyword evidence="10" id="KW-1185">Reference proteome</keyword>
<keyword evidence="5 8" id="KW-1133">Transmembrane helix</keyword>
<dbReference type="GO" id="GO:0045039">
    <property type="term" value="P:protein insertion into mitochondrial inner membrane"/>
    <property type="evidence" value="ECO:0007669"/>
    <property type="project" value="UniProtKB-UniRule"/>
</dbReference>
<evidence type="ECO:0000256" key="7">
    <source>
        <dbReference type="ARBA" id="ARBA00023136"/>
    </source>
</evidence>
<sequence length="208" mass="22303">MSETSGGNPNSPWVPDSTGNGSREDAMPTEVYGHPMSVFLMPRYRSLCLLDTKGEAERREAIQQLRAQRAVERFLNDGCLVRAATMGVGGGLLGILFGAFFFTMKPVDVDTTLGFRAQLREQYKSFVPEVASTAKNFAKIGALFSFCECIIDKGRATHDLRGAVYGGCLTGALLAIKGGPRAMIGGSLGFGAFAVIMELLQPFAGFDS</sequence>
<dbReference type="PANTHER" id="PTHR14110">
    <property type="entry name" value="MITOCHONDRIAL IMPORT INNER MEMBRANE TRANSLOCASE SUBUNIT TIM22"/>
    <property type="match status" value="1"/>
</dbReference>
<dbReference type="OrthoDB" id="75343at2759"/>
<dbReference type="GO" id="GO:0042721">
    <property type="term" value="C:TIM22 mitochondrial import inner membrane insertion complex"/>
    <property type="evidence" value="ECO:0007669"/>
    <property type="project" value="UniProtKB-UniRule"/>
</dbReference>
<protein>
    <recommendedName>
        <fullName evidence="8">Mitochondrial import inner membrane translocase subunit TIM22</fullName>
    </recommendedName>
</protein>
<evidence type="ECO:0000313" key="11">
    <source>
        <dbReference type="RefSeq" id="XP_026191010.1"/>
    </source>
</evidence>
<keyword evidence="7 8" id="KW-0472">Membrane</keyword>
<evidence type="ECO:0000256" key="2">
    <source>
        <dbReference type="ARBA" id="ARBA00008444"/>
    </source>
</evidence>
<evidence type="ECO:0000256" key="6">
    <source>
        <dbReference type="ARBA" id="ARBA00023128"/>
    </source>
</evidence>
<organism evidence="10 11">
    <name type="scientific">Cyclospora cayetanensis</name>
    <dbReference type="NCBI Taxonomy" id="88456"/>
    <lineage>
        <taxon>Eukaryota</taxon>
        <taxon>Sar</taxon>
        <taxon>Alveolata</taxon>
        <taxon>Apicomplexa</taxon>
        <taxon>Conoidasida</taxon>
        <taxon>Coccidia</taxon>
        <taxon>Eucoccidiorida</taxon>
        <taxon>Eimeriorina</taxon>
        <taxon>Eimeriidae</taxon>
        <taxon>Cyclospora</taxon>
    </lineage>
</organism>
<comment type="function">
    <text evidence="8">Essential core component of the TIM22 complex, a complex that mediates the import and insertion of multi-pass transmembrane proteins into the mitochondrial inner membrane. In the TIM22 complex, it constitutes the voltage-activated and signal-gated channel. Forms a twin-pore translocase that uses the membrane potential as external driving force in 2 voltage-dependent steps.</text>
</comment>
<dbReference type="GO" id="GO:0008320">
    <property type="term" value="F:protein transmembrane transporter activity"/>
    <property type="evidence" value="ECO:0007669"/>
    <property type="project" value="UniProtKB-UniRule"/>
</dbReference>
<evidence type="ECO:0000313" key="10">
    <source>
        <dbReference type="Proteomes" id="UP000515125"/>
    </source>
</evidence>
<keyword evidence="6 8" id="KW-0496">Mitochondrion</keyword>
<keyword evidence="8" id="KW-0653">Protein transport</keyword>
<reference evidence="11" key="1">
    <citation type="submission" date="2025-08" db="UniProtKB">
        <authorList>
            <consortium name="RefSeq"/>
        </authorList>
    </citation>
    <scope>IDENTIFICATION</scope>
</reference>
<dbReference type="Pfam" id="PF02466">
    <property type="entry name" value="Tim17"/>
    <property type="match status" value="1"/>
</dbReference>
<dbReference type="GO" id="GO:0030943">
    <property type="term" value="F:mitochondrion targeting sequence binding"/>
    <property type="evidence" value="ECO:0007669"/>
    <property type="project" value="TreeGrafter"/>
</dbReference>
<feature type="transmembrane region" description="Helical" evidence="8">
    <location>
        <begin position="79"/>
        <end position="102"/>
    </location>
</feature>
<keyword evidence="8" id="KW-0811">Translocation</keyword>
<dbReference type="InterPro" id="IPR039175">
    <property type="entry name" value="TIM22"/>
</dbReference>
<dbReference type="RefSeq" id="XP_026191010.1">
    <property type="nucleotide sequence ID" value="XM_026335225.1"/>
</dbReference>
<dbReference type="GeneID" id="34621895"/>
<dbReference type="AlphaFoldDB" id="A0A6P6RV57"/>
<evidence type="ECO:0000256" key="3">
    <source>
        <dbReference type="ARBA" id="ARBA00022692"/>
    </source>
</evidence>
<comment type="subunit">
    <text evidence="8">Component of the TIM22 complex.</text>
</comment>
<feature type="transmembrane region" description="Helical" evidence="8">
    <location>
        <begin position="182"/>
        <end position="200"/>
    </location>
</feature>
<feature type="region of interest" description="Disordered" evidence="9">
    <location>
        <begin position="1"/>
        <end position="28"/>
    </location>
</feature>
<comment type="similarity">
    <text evidence="2 8">Belongs to the Tim17/Tim22/Tim23 family.</text>
</comment>